<proteinExistence type="predicted"/>
<comment type="caution">
    <text evidence="1">The sequence shown here is derived from an EMBL/GenBank/DDBJ whole genome shotgun (WGS) entry which is preliminary data.</text>
</comment>
<dbReference type="Proteomes" id="UP001441944">
    <property type="component" value="Unassembled WGS sequence"/>
</dbReference>
<name>A0ABQ0ALU2_9RHOB</name>
<gene>
    <name evidence="1" type="ORF">NBRC116598_22810</name>
</gene>
<sequence length="50" mass="5370">MQIMSGDHAGVGGVNIYDLSLICFSGSIWSLGAYAQVSKKLWPKETGPKK</sequence>
<organism evidence="1 2">
    <name type="scientific">Pseudophaeobacter arcticus</name>
    <dbReference type="NCBI Taxonomy" id="385492"/>
    <lineage>
        <taxon>Bacteria</taxon>
        <taxon>Pseudomonadati</taxon>
        <taxon>Pseudomonadota</taxon>
        <taxon>Alphaproteobacteria</taxon>
        <taxon>Rhodobacterales</taxon>
        <taxon>Paracoccaceae</taxon>
        <taxon>Pseudophaeobacter</taxon>
    </lineage>
</organism>
<reference evidence="1 2" key="1">
    <citation type="submission" date="2024-04" db="EMBL/GenBank/DDBJ databases">
        <title>Draft genome sequence of Pseudophaeobacter arcticus NBRC 116598.</title>
        <authorList>
            <person name="Miyakawa T."/>
            <person name="Kusuya Y."/>
            <person name="Miura T."/>
        </authorList>
    </citation>
    <scope>NUCLEOTIDE SEQUENCE [LARGE SCALE GENOMIC DNA]</scope>
    <source>
        <strain evidence="1 2">SU-CL00105</strain>
    </source>
</reference>
<protein>
    <submittedName>
        <fullName evidence="1">Uncharacterized protein</fullName>
    </submittedName>
</protein>
<keyword evidence="2" id="KW-1185">Reference proteome</keyword>
<dbReference type="EMBL" id="BAABWU010000008">
    <property type="protein sequence ID" value="GAA6196837.1"/>
    <property type="molecule type" value="Genomic_DNA"/>
</dbReference>
<accession>A0ABQ0ALU2</accession>
<evidence type="ECO:0000313" key="2">
    <source>
        <dbReference type="Proteomes" id="UP001441944"/>
    </source>
</evidence>
<evidence type="ECO:0000313" key="1">
    <source>
        <dbReference type="EMBL" id="GAA6196837.1"/>
    </source>
</evidence>